<dbReference type="KEGG" id="pbv:AR543_04330"/>
<dbReference type="EMBL" id="CP013023">
    <property type="protein sequence ID" value="ANF95317.1"/>
    <property type="molecule type" value="Genomic_DNA"/>
</dbReference>
<accession>A0A172ZDH9</accession>
<reference evidence="2" key="1">
    <citation type="submission" date="2015-10" db="EMBL/GenBank/DDBJ databases">
        <title>Genome of Paenibacillus bovis sp. nov.</title>
        <authorList>
            <person name="Wu Z."/>
            <person name="Gao C."/>
            <person name="Liu Z."/>
            <person name="Zheng H."/>
        </authorList>
    </citation>
    <scope>NUCLEOTIDE SEQUENCE [LARGE SCALE GENOMIC DNA]</scope>
    <source>
        <strain evidence="2">BD3526</strain>
    </source>
</reference>
<dbReference type="Proteomes" id="UP000078148">
    <property type="component" value="Chromosome"/>
</dbReference>
<sequence length="100" mass="11781">MTNHNKVQQLRELLPQEHQGITRYVEHALQSIDDLVEKHRQYTASLAIYGDRINGNEERVYRDTISEIKAQLIETLERTVEDFSHLGDKNWSKNYKDGIK</sequence>
<name>A0A172ZDH9_9BACL</name>
<dbReference type="OrthoDB" id="2874037at2"/>
<evidence type="ECO:0000313" key="2">
    <source>
        <dbReference type="Proteomes" id="UP000078148"/>
    </source>
</evidence>
<gene>
    <name evidence="1" type="ORF">AR543_04330</name>
</gene>
<dbReference type="RefSeq" id="WP_060532132.1">
    <property type="nucleotide sequence ID" value="NZ_CP013023.1"/>
</dbReference>
<keyword evidence="2" id="KW-1185">Reference proteome</keyword>
<protein>
    <submittedName>
        <fullName evidence="1">Uncharacterized protein</fullName>
    </submittedName>
</protein>
<proteinExistence type="predicted"/>
<dbReference type="AlphaFoldDB" id="A0A172ZDH9"/>
<reference evidence="1 2" key="2">
    <citation type="journal article" date="2016" name="Int. J. Syst. Evol. Microbiol.">
        <title>Paenibacillus bovis sp. nov., isolated from raw yak (Bos grunniens) milk.</title>
        <authorList>
            <person name="Gao C."/>
            <person name="Han J."/>
            <person name="Liu Z."/>
            <person name="Xu X."/>
            <person name="Hang F."/>
            <person name="Wu Z."/>
        </authorList>
    </citation>
    <scope>NUCLEOTIDE SEQUENCE [LARGE SCALE GENOMIC DNA]</scope>
    <source>
        <strain evidence="1 2">BD3526</strain>
    </source>
</reference>
<organism evidence="1 2">
    <name type="scientific">Paenibacillus bovis</name>
    <dbReference type="NCBI Taxonomy" id="1616788"/>
    <lineage>
        <taxon>Bacteria</taxon>
        <taxon>Bacillati</taxon>
        <taxon>Bacillota</taxon>
        <taxon>Bacilli</taxon>
        <taxon>Bacillales</taxon>
        <taxon>Paenibacillaceae</taxon>
        <taxon>Paenibacillus</taxon>
    </lineage>
</organism>
<evidence type="ECO:0000313" key="1">
    <source>
        <dbReference type="EMBL" id="ANF95317.1"/>
    </source>
</evidence>